<evidence type="ECO:0000256" key="2">
    <source>
        <dbReference type="ARBA" id="ARBA00022475"/>
    </source>
</evidence>
<reference evidence="8 9" key="1">
    <citation type="submission" date="2024-11" db="EMBL/GenBank/DDBJ databases">
        <title>A near-complete genome assembly of Cinchona calisaya.</title>
        <authorList>
            <person name="Lian D.C."/>
            <person name="Zhao X.W."/>
            <person name="Wei L."/>
        </authorList>
    </citation>
    <scope>NUCLEOTIDE SEQUENCE [LARGE SCALE GENOMIC DNA]</scope>
    <source>
        <tissue evidence="8">Nenye</tissue>
    </source>
</reference>
<feature type="chain" id="PRO_5044848854" description="Piriformospora indica-insensitive protein 2" evidence="7">
    <location>
        <begin position="25"/>
        <end position="486"/>
    </location>
</feature>
<dbReference type="PROSITE" id="PS51257">
    <property type="entry name" value="PROKAR_LIPOPROTEIN"/>
    <property type="match status" value="1"/>
</dbReference>
<dbReference type="AlphaFoldDB" id="A0ABD2Y264"/>
<keyword evidence="9" id="KW-1185">Reference proteome</keyword>
<evidence type="ECO:0008006" key="10">
    <source>
        <dbReference type="Google" id="ProtNLM"/>
    </source>
</evidence>
<feature type="signal peptide" evidence="7">
    <location>
        <begin position="1"/>
        <end position="24"/>
    </location>
</feature>
<evidence type="ECO:0000256" key="7">
    <source>
        <dbReference type="SAM" id="SignalP"/>
    </source>
</evidence>
<evidence type="ECO:0000256" key="5">
    <source>
        <dbReference type="ARBA" id="ARBA00022737"/>
    </source>
</evidence>
<comment type="caution">
    <text evidence="8">The sequence shown here is derived from an EMBL/GenBank/DDBJ whole genome shotgun (WGS) entry which is preliminary data.</text>
</comment>
<name>A0ABD2Y264_9GENT</name>
<dbReference type="FunFam" id="3.80.10.10:FF:000299">
    <property type="entry name" value="Piriformospora indica-insensitive protein 2"/>
    <property type="match status" value="1"/>
</dbReference>
<keyword evidence="2" id="KW-1003">Cell membrane</keyword>
<protein>
    <recommendedName>
        <fullName evidence="10">Piriformospora indica-insensitive protein 2</fullName>
    </recommendedName>
</protein>
<dbReference type="PANTHER" id="PTHR48004">
    <property type="entry name" value="OS01G0149700 PROTEIN"/>
    <property type="match status" value="1"/>
</dbReference>
<dbReference type="InterPro" id="IPR001611">
    <property type="entry name" value="Leu-rich_rpt"/>
</dbReference>
<gene>
    <name evidence="8" type="ORF">ACH5RR_036085</name>
</gene>
<proteinExistence type="predicted"/>
<dbReference type="FunFam" id="3.80.10.10:FF:000269">
    <property type="entry name" value="Piriformospora indica-insensitive protein 2"/>
    <property type="match status" value="1"/>
</dbReference>
<dbReference type="InterPro" id="IPR052941">
    <property type="entry name" value="StomDev_PlantInt_Reg"/>
</dbReference>
<dbReference type="EMBL" id="JBJUIK010000015">
    <property type="protein sequence ID" value="KAL3501636.1"/>
    <property type="molecule type" value="Genomic_DNA"/>
</dbReference>
<comment type="subcellular location">
    <subcellularLocation>
        <location evidence="1">Cell membrane</location>
    </subcellularLocation>
</comment>
<evidence type="ECO:0000256" key="3">
    <source>
        <dbReference type="ARBA" id="ARBA00022614"/>
    </source>
</evidence>
<keyword evidence="4 7" id="KW-0732">Signal</keyword>
<dbReference type="SMART" id="SM00369">
    <property type="entry name" value="LRR_TYP"/>
    <property type="match status" value="5"/>
</dbReference>
<organism evidence="8 9">
    <name type="scientific">Cinchona calisaya</name>
    <dbReference type="NCBI Taxonomy" id="153742"/>
    <lineage>
        <taxon>Eukaryota</taxon>
        <taxon>Viridiplantae</taxon>
        <taxon>Streptophyta</taxon>
        <taxon>Embryophyta</taxon>
        <taxon>Tracheophyta</taxon>
        <taxon>Spermatophyta</taxon>
        <taxon>Magnoliopsida</taxon>
        <taxon>eudicotyledons</taxon>
        <taxon>Gunneridae</taxon>
        <taxon>Pentapetalae</taxon>
        <taxon>asterids</taxon>
        <taxon>lamiids</taxon>
        <taxon>Gentianales</taxon>
        <taxon>Rubiaceae</taxon>
        <taxon>Cinchonoideae</taxon>
        <taxon>Cinchoneae</taxon>
        <taxon>Cinchona</taxon>
    </lineage>
</organism>
<dbReference type="PRINTS" id="PR00019">
    <property type="entry name" value="LEURICHRPT"/>
</dbReference>
<evidence type="ECO:0000256" key="1">
    <source>
        <dbReference type="ARBA" id="ARBA00004236"/>
    </source>
</evidence>
<dbReference type="GO" id="GO:0051707">
    <property type="term" value="P:response to other organism"/>
    <property type="evidence" value="ECO:0007669"/>
    <property type="project" value="UniProtKB-ARBA"/>
</dbReference>
<keyword evidence="3" id="KW-0433">Leucine-rich repeat</keyword>
<dbReference type="Proteomes" id="UP001630127">
    <property type="component" value="Unassembled WGS sequence"/>
</dbReference>
<dbReference type="InterPro" id="IPR003591">
    <property type="entry name" value="Leu-rich_rpt_typical-subtyp"/>
</dbReference>
<dbReference type="Pfam" id="PF13855">
    <property type="entry name" value="LRR_8"/>
    <property type="match status" value="1"/>
</dbReference>
<keyword evidence="5" id="KW-0677">Repeat</keyword>
<dbReference type="Pfam" id="PF00560">
    <property type="entry name" value="LRR_1"/>
    <property type="match status" value="2"/>
</dbReference>
<dbReference type="SUPFAM" id="SSF52058">
    <property type="entry name" value="L domain-like"/>
    <property type="match status" value="1"/>
</dbReference>
<evidence type="ECO:0000256" key="6">
    <source>
        <dbReference type="ARBA" id="ARBA00023136"/>
    </source>
</evidence>
<keyword evidence="6" id="KW-0472">Membrane</keyword>
<dbReference type="GO" id="GO:0005886">
    <property type="term" value="C:plasma membrane"/>
    <property type="evidence" value="ECO:0007669"/>
    <property type="project" value="UniProtKB-SubCell"/>
</dbReference>
<evidence type="ECO:0000313" key="9">
    <source>
        <dbReference type="Proteomes" id="UP001630127"/>
    </source>
</evidence>
<dbReference type="PANTHER" id="PTHR48004:SF55">
    <property type="entry name" value="LEUCINE-RICH REPEAT (LRR) FAMILY PROTEIN-RELATED"/>
    <property type="match status" value="1"/>
</dbReference>
<accession>A0ABD2Y264</accession>
<dbReference type="GO" id="GO:0006952">
    <property type="term" value="P:defense response"/>
    <property type="evidence" value="ECO:0007669"/>
    <property type="project" value="UniProtKB-ARBA"/>
</dbReference>
<dbReference type="Gene3D" id="3.80.10.10">
    <property type="entry name" value="Ribonuclease Inhibitor"/>
    <property type="match status" value="3"/>
</dbReference>
<evidence type="ECO:0000313" key="8">
    <source>
        <dbReference type="EMBL" id="KAL3501636.1"/>
    </source>
</evidence>
<evidence type="ECO:0000256" key="4">
    <source>
        <dbReference type="ARBA" id="ARBA00022729"/>
    </source>
</evidence>
<sequence length="486" mass="53543">MTKNFTSLDFPISLVCILLHLSFGCNGEAADRIAVAAPMEKAEQEALYSTIQSFVGKWWNGSDLYPDPCGWTPIQGVSCDLSNGLWYVTSVYIGPVHDNSLSCARKVEFDPHLFALKHLKSVSFFNCFVSPHHPITLPTNKWEALADSLESLEFRSNPGLVGQVPATFGGLRNLQSLVLIENGLNAEIPTSIGSLSNLKRLVLSQNRFTGKIPDSLGKLSGLLILDLSRNSLSGPLPSTFGGMVSLLKLDLSNNQLEGKIQEEIGSLKNLTLLDLSRNNLSGGLTKSFQEMSCLEELVLSNNPLGGDLMSLNCKNLRGLMVLDLSNMNLTGGIPESIAELKRLRFLALNDNNLAGDIPSRIAILPNITAIYLNGNNLTGKLKFSEWFYGKMGRRFGAWNNTNLCYPLELMSTGHVPYGVKPCHQEVTTLHESIVDLDENSKSGNGNWNHNSQGFSRYGSNGFCYKFLFELFMMVIVVDISLMRFTF</sequence>
<dbReference type="InterPro" id="IPR032675">
    <property type="entry name" value="LRR_dom_sf"/>
</dbReference>